<dbReference type="Proteomes" id="UP000182060">
    <property type="component" value="Chromosome"/>
</dbReference>
<gene>
    <name evidence="1" type="ORF">AOC25_00215</name>
</gene>
<sequence>MTSKPLIKTNILQDDQLDTYGNPKPVEMGHGLFYKYKSLAPEVLPHTIEIIKDRKIFCPKPSQTNDKDEEFKPPVTAGDYSNPIYRARVQQWVRRIATRSNPQASEAEILNQLSILSQESLEGYAKQLEPEYHSEIENQYRLLSLSDIPDNHHLWVNYADDYAGICFQFFFTPKFSTVYRVNYVQSRPNWDLVCDQEMETLSATALTKLEKWRDEREFRMVISEPPLPYGPILVNQKLDLPIEAFAGIYLGQRISPANKTLILDLAKQYLPLVPIYEVTNNSSGLKPSIKQIS</sequence>
<name>A0AAC9NHZ4_9BURK</name>
<dbReference type="AlphaFoldDB" id="A0AAC9NHZ4"/>
<evidence type="ECO:0008006" key="3">
    <source>
        <dbReference type="Google" id="ProtNLM"/>
    </source>
</evidence>
<organism evidence="1 2">
    <name type="scientific">Polynucleobacter asymbioticus</name>
    <dbReference type="NCBI Taxonomy" id="576611"/>
    <lineage>
        <taxon>Bacteria</taxon>
        <taxon>Pseudomonadati</taxon>
        <taxon>Pseudomonadota</taxon>
        <taxon>Betaproteobacteria</taxon>
        <taxon>Burkholderiales</taxon>
        <taxon>Burkholderiaceae</taxon>
        <taxon>Polynucleobacter</taxon>
    </lineage>
</organism>
<proteinExistence type="predicted"/>
<dbReference type="EMBL" id="CP015017">
    <property type="protein sequence ID" value="APC00164.1"/>
    <property type="molecule type" value="Genomic_DNA"/>
</dbReference>
<accession>A0AAC9NHZ4</accession>
<evidence type="ECO:0000313" key="2">
    <source>
        <dbReference type="Proteomes" id="UP000182060"/>
    </source>
</evidence>
<dbReference type="RefSeq" id="WP_071538467.1">
    <property type="nucleotide sequence ID" value="NZ_CP015016.1"/>
</dbReference>
<evidence type="ECO:0000313" key="1">
    <source>
        <dbReference type="EMBL" id="APC00164.1"/>
    </source>
</evidence>
<reference evidence="1" key="1">
    <citation type="journal article" date="2017" name="Appl. Environ. Microbiol.">
        <title>Microdiversification of a pelagic Polynucleobacter species is mainly driven by acquisition of genomic islands from a partially interspecific gene pool.</title>
        <authorList>
            <person name="Hoetzinger M."/>
            <person name="Hahn M.W."/>
            <person name="Jezberova J."/>
            <person name="Schmidt J."/>
            <person name="Koll U."/>
        </authorList>
    </citation>
    <scope>NUCLEOTIDE SEQUENCE</scope>
    <source>
        <strain evidence="1">MWH-RechtKol4</strain>
    </source>
</reference>
<protein>
    <recommendedName>
        <fullName evidence="3">DUF2971 domain-containing protein</fullName>
    </recommendedName>
</protein>